<dbReference type="OrthoDB" id="1045822at2759"/>
<feature type="region of interest" description="Disordered" evidence="1">
    <location>
        <begin position="165"/>
        <end position="229"/>
    </location>
</feature>
<dbReference type="Pfam" id="PF04749">
    <property type="entry name" value="PLAC8"/>
    <property type="match status" value="1"/>
</dbReference>
<sequence>MDLHWTQDPDFSHLRTAPAWYHTSPGFLYTRRPSSIMEKQTMAARKANWQWEAVQGSRPSFMKSIFGACLWPCGSYARTSSRLRCALAGHNVENMPEPAFCNPDCAQFAACFPMYGCLLGRLQTTVRAFYGIEGSDYKDWAEGCFCPCVTLVRNDREILVREKQHGKLRQLHDPKAKNQYQSQSPMSCDQMRTFGESTSSPKDRKKGKDSLAPTSETTSKGTGNDVPLYLVPASQRPIGADAGSSDGARAVPITAALMGRHSLTQDQMSALVHPRPAHELATDVAVPGGASENIHGLHRDATTAQAKATSQHRLAEDRPIKGCGTPAPGAHQLGDDDVTAAAGLPKTEHVLGADQAVAMARSDTPHALVDDAATKVGTDGGAHQLSHDAMLKSANDGDGRHRLDADTAVEVTRDLAGRPHAL</sequence>
<feature type="compositionally biased region" description="Polar residues" evidence="1">
    <location>
        <begin position="178"/>
        <end position="187"/>
    </location>
</feature>
<feature type="region of interest" description="Disordered" evidence="1">
    <location>
        <begin position="303"/>
        <end position="336"/>
    </location>
</feature>
<name>A0A367L9L4_9HYPO</name>
<evidence type="ECO:0000256" key="1">
    <source>
        <dbReference type="SAM" id="MobiDB-lite"/>
    </source>
</evidence>
<dbReference type="InterPro" id="IPR006461">
    <property type="entry name" value="PLAC_motif_containing"/>
</dbReference>
<accession>A0A367L9L4</accession>
<evidence type="ECO:0000313" key="2">
    <source>
        <dbReference type="EMBL" id="RCI11120.1"/>
    </source>
</evidence>
<keyword evidence="3" id="KW-1185">Reference proteome</keyword>
<dbReference type="AlphaFoldDB" id="A0A367L9L4"/>
<dbReference type="STRING" id="1330021.A0A367L9L4"/>
<gene>
    <name evidence="2" type="ORF">L249_7747</name>
</gene>
<feature type="compositionally biased region" description="Polar residues" evidence="1">
    <location>
        <begin position="212"/>
        <end position="222"/>
    </location>
</feature>
<protein>
    <submittedName>
        <fullName evidence="2">Uncharacterized protein</fullName>
    </submittedName>
</protein>
<dbReference type="EMBL" id="LKCN02000010">
    <property type="protein sequence ID" value="RCI11120.1"/>
    <property type="molecule type" value="Genomic_DNA"/>
</dbReference>
<feature type="compositionally biased region" description="Polar residues" evidence="1">
    <location>
        <begin position="303"/>
        <end position="312"/>
    </location>
</feature>
<comment type="caution">
    <text evidence="2">The sequence shown here is derived from an EMBL/GenBank/DDBJ whole genome shotgun (WGS) entry which is preliminary data.</text>
</comment>
<reference evidence="2 3" key="1">
    <citation type="journal article" date="2015" name="BMC Genomics">
        <title>Insights from the genome of Ophiocordyceps polyrhachis-furcata to pathogenicity and host specificity in insect fungi.</title>
        <authorList>
            <person name="Wichadakul D."/>
            <person name="Kobmoo N."/>
            <person name="Ingsriswang S."/>
            <person name="Tangphatsornruang S."/>
            <person name="Chantasingh D."/>
            <person name="Luangsa-ard J.J."/>
            <person name="Eurwilaichitr L."/>
        </authorList>
    </citation>
    <scope>NUCLEOTIDE SEQUENCE [LARGE SCALE GENOMIC DNA]</scope>
    <source>
        <strain evidence="2 3">BCC 54312</strain>
    </source>
</reference>
<feature type="compositionally biased region" description="Basic and acidic residues" evidence="1">
    <location>
        <begin position="165"/>
        <end position="176"/>
    </location>
</feature>
<evidence type="ECO:0000313" key="3">
    <source>
        <dbReference type="Proteomes" id="UP000253664"/>
    </source>
</evidence>
<dbReference type="Proteomes" id="UP000253664">
    <property type="component" value="Unassembled WGS sequence"/>
</dbReference>
<proteinExistence type="predicted"/>
<organism evidence="2 3">
    <name type="scientific">Ophiocordyceps polyrhachis-furcata BCC 54312</name>
    <dbReference type="NCBI Taxonomy" id="1330021"/>
    <lineage>
        <taxon>Eukaryota</taxon>
        <taxon>Fungi</taxon>
        <taxon>Dikarya</taxon>
        <taxon>Ascomycota</taxon>
        <taxon>Pezizomycotina</taxon>
        <taxon>Sordariomycetes</taxon>
        <taxon>Hypocreomycetidae</taxon>
        <taxon>Hypocreales</taxon>
        <taxon>Ophiocordycipitaceae</taxon>
        <taxon>Ophiocordyceps</taxon>
    </lineage>
</organism>